<evidence type="ECO:0000256" key="1">
    <source>
        <dbReference type="ARBA" id="ARBA00022630"/>
    </source>
</evidence>
<feature type="domain" description="NADPH-dependent FMN reductase-like" evidence="3">
    <location>
        <begin position="1"/>
        <end position="125"/>
    </location>
</feature>
<dbReference type="Pfam" id="PF03358">
    <property type="entry name" value="FMN_red"/>
    <property type="match status" value="1"/>
</dbReference>
<dbReference type="Gene3D" id="3.40.50.360">
    <property type="match status" value="1"/>
</dbReference>
<dbReference type="SUPFAM" id="SSF52218">
    <property type="entry name" value="Flavoproteins"/>
    <property type="match status" value="1"/>
</dbReference>
<comment type="caution">
    <text evidence="4">The sequence shown here is derived from an EMBL/GenBank/DDBJ whole genome shotgun (WGS) entry which is preliminary data.</text>
</comment>
<sequence length="216" mass="23141">MKVLGVSGSPIQNSNTDRALKIALASTGMKSEFIKLCDYDVRPCNACLGCIKGNKCIQKDDDGIMLAEKTFKADALIIAGFTPYSTLDSRTKAYMERLYPLRHRHGLMAGKPGGAIITSAVPSGNTQLPPAGENGINAIKYYMMEEGMNFIGGVTILGNVPCVKCGQEGQCQMSGIKMIFGKEATPESIGINDFEKDPEAVAALRKLGEDIGSSFF</sequence>
<dbReference type="EMBL" id="JACNJZ010000145">
    <property type="protein sequence ID" value="MBC8318292.1"/>
    <property type="molecule type" value="Genomic_DNA"/>
</dbReference>
<dbReference type="PANTHER" id="PTHR43278:SF1">
    <property type="entry name" value="IRON-SULFUR FLAVOPROTEIN MJ1083"/>
    <property type="match status" value="1"/>
</dbReference>
<keyword evidence="1" id="KW-0285">Flavoprotein</keyword>
<dbReference type="InterPro" id="IPR029039">
    <property type="entry name" value="Flavoprotein-like_sf"/>
</dbReference>
<dbReference type="InterPro" id="IPR005025">
    <property type="entry name" value="FMN_Rdtase-like_dom"/>
</dbReference>
<proteinExistence type="predicted"/>
<gene>
    <name evidence="4" type="ORF">H8E41_10335</name>
</gene>
<reference evidence="4 5" key="1">
    <citation type="submission" date="2020-08" db="EMBL/GenBank/DDBJ databases">
        <title>Bridging the membrane lipid divide: bacteria of the FCB group superphylum have the potential to synthesize archaeal ether lipids.</title>
        <authorList>
            <person name="Villanueva L."/>
            <person name="Von Meijenfeldt F.A.B."/>
            <person name="Westbye A.B."/>
            <person name="Yadav S."/>
            <person name="Hopmans E.C."/>
            <person name="Dutilh B.E."/>
            <person name="Sinninghe Damste J.S."/>
        </authorList>
    </citation>
    <scope>NUCLEOTIDE SEQUENCE [LARGE SCALE GENOMIC DNA]</scope>
    <source>
        <strain evidence="4">NIOZ-UU47</strain>
    </source>
</reference>
<evidence type="ECO:0000313" key="4">
    <source>
        <dbReference type="EMBL" id="MBC8318292.1"/>
    </source>
</evidence>
<dbReference type="InterPro" id="IPR051796">
    <property type="entry name" value="ISF_SsuE-like"/>
</dbReference>
<evidence type="ECO:0000313" key="5">
    <source>
        <dbReference type="Proteomes" id="UP000614424"/>
    </source>
</evidence>
<evidence type="ECO:0000259" key="3">
    <source>
        <dbReference type="Pfam" id="PF03358"/>
    </source>
</evidence>
<keyword evidence="2" id="KW-0288">FMN</keyword>
<protein>
    <submittedName>
        <fullName evidence="4">Flavodoxin family protein</fullName>
    </submittedName>
</protein>
<dbReference type="Proteomes" id="UP000614424">
    <property type="component" value="Unassembled WGS sequence"/>
</dbReference>
<organism evidence="4 5">
    <name type="scientific">Candidatus Desulfobia pelagia</name>
    <dbReference type="NCBI Taxonomy" id="2841692"/>
    <lineage>
        <taxon>Bacteria</taxon>
        <taxon>Pseudomonadati</taxon>
        <taxon>Thermodesulfobacteriota</taxon>
        <taxon>Desulfobulbia</taxon>
        <taxon>Desulfobulbales</taxon>
        <taxon>Desulfobulbaceae</taxon>
        <taxon>Candidatus Desulfobia</taxon>
    </lineage>
</organism>
<dbReference type="GO" id="GO:0016491">
    <property type="term" value="F:oxidoreductase activity"/>
    <property type="evidence" value="ECO:0007669"/>
    <property type="project" value="InterPro"/>
</dbReference>
<name>A0A8J6TG35_9BACT</name>
<accession>A0A8J6TG35</accession>
<evidence type="ECO:0000256" key="2">
    <source>
        <dbReference type="ARBA" id="ARBA00022643"/>
    </source>
</evidence>
<dbReference type="PANTHER" id="PTHR43278">
    <property type="entry name" value="NAD(P)H-DEPENDENT FMN-CONTAINING OXIDOREDUCTASE YWQN-RELATED"/>
    <property type="match status" value="1"/>
</dbReference>
<dbReference type="AlphaFoldDB" id="A0A8J6TG35"/>